<feature type="transmembrane region" description="Helical" evidence="1">
    <location>
        <begin position="320"/>
        <end position="340"/>
    </location>
</feature>
<dbReference type="Proteomes" id="UP000228930">
    <property type="component" value="Unassembled WGS sequence"/>
</dbReference>
<gene>
    <name evidence="2" type="ORF">TSA1_32220</name>
</gene>
<proteinExistence type="predicted"/>
<comment type="caution">
    <text evidence="2">The sequence shown here is derived from an EMBL/GenBank/DDBJ whole genome shotgun (WGS) entry which is preliminary data.</text>
</comment>
<protein>
    <submittedName>
        <fullName evidence="2">Uncharacterized protein</fullName>
    </submittedName>
</protein>
<dbReference type="EMBL" id="LFJC01000003">
    <property type="protein sequence ID" value="PIT04893.1"/>
    <property type="molecule type" value="Genomic_DNA"/>
</dbReference>
<keyword evidence="1" id="KW-1133">Transmembrane helix</keyword>
<feature type="transmembrane region" description="Helical" evidence="1">
    <location>
        <begin position="84"/>
        <end position="106"/>
    </location>
</feature>
<feature type="transmembrane region" description="Helical" evidence="1">
    <location>
        <begin position="59"/>
        <end position="78"/>
    </location>
</feature>
<evidence type="ECO:0000313" key="3">
    <source>
        <dbReference type="Proteomes" id="UP000228930"/>
    </source>
</evidence>
<feature type="transmembrane region" description="Helical" evidence="1">
    <location>
        <begin position="30"/>
        <end position="47"/>
    </location>
</feature>
<feature type="transmembrane region" description="Helical" evidence="1">
    <location>
        <begin position="118"/>
        <end position="137"/>
    </location>
</feature>
<keyword evidence="1" id="KW-0812">Transmembrane</keyword>
<feature type="transmembrane region" description="Helical" evidence="1">
    <location>
        <begin position="352"/>
        <end position="371"/>
    </location>
</feature>
<organism evidence="2 3">
    <name type="scientific">Bradyrhizobium nitroreducens</name>
    <dbReference type="NCBI Taxonomy" id="709803"/>
    <lineage>
        <taxon>Bacteria</taxon>
        <taxon>Pseudomonadati</taxon>
        <taxon>Pseudomonadota</taxon>
        <taxon>Alphaproteobacteria</taxon>
        <taxon>Hyphomicrobiales</taxon>
        <taxon>Nitrobacteraceae</taxon>
        <taxon>Bradyrhizobium</taxon>
    </lineage>
</organism>
<sequence length="433" mass="46344">MFRATARYLAILCLLVSLWSAIRVAGITIFDVLAPVCIAVLLLASPADKTISDDRDLRLIAESQLFFVIASIASAIPSAAVGEHIAKCIVIAIAMIAMFVMASLIVRKCILSFNEAAFWLALSAGISSAFVILQGQFRLFTSISPVFNTGTQEWLRATGLAEHPIEAGAIAGIGMVLALHLLLARRVARHPFTAGVLLAAIFVDAYSMISSASLTAVGSVAAALAAQLVLARRYGLLMATIAAIPAIVLPYLLASSSLLGDRLLQLLTLGDRFTTVQSRQSQLSETLGQIDFASFILGHGYSFNDLPQGLEIHNAALASLYHFGVLGLISQICICAYLLRKVISPYPAPMRGALLGVLLVFFGEYLTGPVFARRSDWITVIVLASFMPSATSRRNQRLRDPGVSSFGYYPKTIDVSAEAQGRPYRDGAGTCES</sequence>
<evidence type="ECO:0000256" key="1">
    <source>
        <dbReference type="SAM" id="Phobius"/>
    </source>
</evidence>
<feature type="transmembrane region" description="Helical" evidence="1">
    <location>
        <begin position="191"/>
        <end position="209"/>
    </location>
</feature>
<accession>A0A2M6UJU8</accession>
<keyword evidence="1" id="KW-0472">Membrane</keyword>
<feature type="transmembrane region" description="Helical" evidence="1">
    <location>
        <begin position="236"/>
        <end position="254"/>
    </location>
</feature>
<feature type="transmembrane region" description="Helical" evidence="1">
    <location>
        <begin position="165"/>
        <end position="184"/>
    </location>
</feature>
<dbReference type="AlphaFoldDB" id="A0A2M6UJU8"/>
<evidence type="ECO:0000313" key="2">
    <source>
        <dbReference type="EMBL" id="PIT04893.1"/>
    </source>
</evidence>
<reference evidence="2 3" key="1">
    <citation type="submission" date="2015-06" db="EMBL/GenBank/DDBJ databases">
        <title>Comparative genome analysis of nirS-carrying Bradyrhizobium sp. strains.</title>
        <authorList>
            <person name="Ishii S."/>
            <person name="Jang J."/>
            <person name="Nishizawa T."/>
            <person name="Senoo K."/>
        </authorList>
    </citation>
    <scope>NUCLEOTIDE SEQUENCE [LARGE SCALE GENOMIC DNA]</scope>
    <source>
        <strain evidence="2 3">TSA1</strain>
    </source>
</reference>
<name>A0A2M6UJU8_9BRAD</name>
<keyword evidence="3" id="KW-1185">Reference proteome</keyword>